<organism evidence="2 3">
    <name type="scientific">Kwoniella newhampshirensis</name>
    <dbReference type="NCBI Taxonomy" id="1651941"/>
    <lineage>
        <taxon>Eukaryota</taxon>
        <taxon>Fungi</taxon>
        <taxon>Dikarya</taxon>
        <taxon>Basidiomycota</taxon>
        <taxon>Agaricomycotina</taxon>
        <taxon>Tremellomycetes</taxon>
        <taxon>Tremellales</taxon>
        <taxon>Cryptococcaceae</taxon>
        <taxon>Kwoniella</taxon>
    </lineage>
</organism>
<keyword evidence="3" id="KW-1185">Reference proteome</keyword>
<evidence type="ECO:0000313" key="2">
    <source>
        <dbReference type="EMBL" id="KAK8864173.1"/>
    </source>
</evidence>
<dbReference type="GeneID" id="92178678"/>
<evidence type="ECO:0000313" key="3">
    <source>
        <dbReference type="Proteomes" id="UP001388673"/>
    </source>
</evidence>
<dbReference type="KEGG" id="kne:92178678"/>
<dbReference type="EMBL" id="JBCAWK010000003">
    <property type="protein sequence ID" value="KAK8864173.1"/>
    <property type="molecule type" value="Genomic_DNA"/>
</dbReference>
<protein>
    <submittedName>
        <fullName evidence="2">Uncharacterized protein</fullName>
    </submittedName>
</protein>
<name>A0AAW0Z242_9TREE</name>
<feature type="region of interest" description="Disordered" evidence="1">
    <location>
        <begin position="19"/>
        <end position="55"/>
    </location>
</feature>
<dbReference type="RefSeq" id="XP_066804469.1">
    <property type="nucleotide sequence ID" value="XM_066944546.1"/>
</dbReference>
<sequence>MTKLDDFLNAPSALNLRANRQASDSLPSASSYNRDMASRRPVTSLPDFDSQNSRMEDGIGEALTGTARYLTQHTTGEWSEYNEIDKFVKAAQNIYEHLPGYKEQIRKRVGKYRLSENHTLSQQATTLHDTLVMYSTLQSTPDGLKRLASDGANVMGKFCGEYDRHQEDLEHPRLAQAFGSLKTYRQLSDEYKPETDAYYSRLCENDLTRTIFDCNLVIAADVETRVRALDTNPPSWL</sequence>
<proteinExistence type="predicted"/>
<comment type="caution">
    <text evidence="2">The sequence shown here is derived from an EMBL/GenBank/DDBJ whole genome shotgun (WGS) entry which is preliminary data.</text>
</comment>
<gene>
    <name evidence="2" type="ORF">IAR55_001419</name>
</gene>
<reference evidence="2 3" key="1">
    <citation type="journal article" date="2024" name="bioRxiv">
        <title>Comparative genomics of Cryptococcus and Kwoniella reveals pathogenesis evolution and contrasting karyotype dynamics via intercentromeric recombination or chromosome fusion.</title>
        <authorList>
            <person name="Coelho M.A."/>
            <person name="David-Palma M."/>
            <person name="Shea T."/>
            <person name="Bowers K."/>
            <person name="McGinley-Smith S."/>
            <person name="Mohammad A.W."/>
            <person name="Gnirke A."/>
            <person name="Yurkov A.M."/>
            <person name="Nowrousian M."/>
            <person name="Sun S."/>
            <person name="Cuomo C.A."/>
            <person name="Heitman J."/>
        </authorList>
    </citation>
    <scope>NUCLEOTIDE SEQUENCE [LARGE SCALE GENOMIC DNA]</scope>
    <source>
        <strain evidence="2 3">CBS 13917</strain>
    </source>
</reference>
<dbReference type="Proteomes" id="UP001388673">
    <property type="component" value="Unassembled WGS sequence"/>
</dbReference>
<evidence type="ECO:0000256" key="1">
    <source>
        <dbReference type="SAM" id="MobiDB-lite"/>
    </source>
</evidence>
<accession>A0AAW0Z242</accession>
<feature type="compositionally biased region" description="Polar residues" evidence="1">
    <location>
        <begin position="19"/>
        <end position="33"/>
    </location>
</feature>
<dbReference type="AlphaFoldDB" id="A0AAW0Z242"/>